<feature type="compositionally biased region" description="Basic and acidic residues" evidence="1">
    <location>
        <begin position="49"/>
        <end position="58"/>
    </location>
</feature>
<feature type="compositionally biased region" description="Acidic residues" evidence="1">
    <location>
        <begin position="22"/>
        <end position="36"/>
    </location>
</feature>
<keyword evidence="4" id="KW-1185">Reference proteome</keyword>
<feature type="compositionally biased region" description="Low complexity" evidence="1">
    <location>
        <begin position="37"/>
        <end position="48"/>
    </location>
</feature>
<reference evidence="2 4" key="1">
    <citation type="submission" date="2017-11" db="EMBL/GenBank/DDBJ databases">
        <title>The genome of Rhizophagus clarus HR1 reveals common genetic basis of auxotrophy among arbuscular mycorrhizal fungi.</title>
        <authorList>
            <person name="Kobayashi Y."/>
        </authorList>
    </citation>
    <scope>NUCLEOTIDE SEQUENCE [LARGE SCALE GENOMIC DNA]</scope>
    <source>
        <strain evidence="2 4">HR1</strain>
    </source>
</reference>
<evidence type="ECO:0000313" key="2">
    <source>
        <dbReference type="EMBL" id="GBB88034.1"/>
    </source>
</evidence>
<evidence type="ECO:0000256" key="1">
    <source>
        <dbReference type="SAM" id="MobiDB-lite"/>
    </source>
</evidence>
<organism evidence="2 4">
    <name type="scientific">Rhizophagus clarus</name>
    <dbReference type="NCBI Taxonomy" id="94130"/>
    <lineage>
        <taxon>Eukaryota</taxon>
        <taxon>Fungi</taxon>
        <taxon>Fungi incertae sedis</taxon>
        <taxon>Mucoromycota</taxon>
        <taxon>Glomeromycotina</taxon>
        <taxon>Glomeromycetes</taxon>
        <taxon>Glomerales</taxon>
        <taxon>Glomeraceae</taxon>
        <taxon>Rhizophagus</taxon>
    </lineage>
</organism>
<reference evidence="3" key="2">
    <citation type="submission" date="2019-10" db="EMBL/GenBank/DDBJ databases">
        <title>Conservation and host-specific expression of non-tandemly repeated heterogenous ribosome RNA gene in arbuscular mycorrhizal fungi.</title>
        <authorList>
            <person name="Maeda T."/>
            <person name="Kobayashi Y."/>
            <person name="Nakagawa T."/>
            <person name="Ezawa T."/>
            <person name="Yamaguchi K."/>
            <person name="Bino T."/>
            <person name="Nishimoto Y."/>
            <person name="Shigenobu S."/>
            <person name="Kawaguchi M."/>
        </authorList>
    </citation>
    <scope>NUCLEOTIDE SEQUENCE</scope>
    <source>
        <strain evidence="3">HR1</strain>
    </source>
</reference>
<proteinExistence type="predicted"/>
<dbReference type="AlphaFoldDB" id="A0A2Z6QSD3"/>
<dbReference type="EMBL" id="BEXD01000510">
    <property type="protein sequence ID" value="GBB88034.1"/>
    <property type="molecule type" value="Genomic_DNA"/>
</dbReference>
<dbReference type="Proteomes" id="UP000615446">
    <property type="component" value="Unassembled WGS sequence"/>
</dbReference>
<comment type="caution">
    <text evidence="2">The sequence shown here is derived from an EMBL/GenBank/DDBJ whole genome shotgun (WGS) entry which is preliminary data.</text>
</comment>
<gene>
    <name evidence="3" type="ORF">RCL2_002306000</name>
    <name evidence="2" type="ORF">RclHR1_14570003</name>
</gene>
<sequence>MCIILHNFLEINNNSWDKLDENNDSNDSDSDNESTSEENNNINNLNENSLRKAGELKRNQITTQLFQ</sequence>
<accession>A0A2Z6QSD3</accession>
<protein>
    <submittedName>
        <fullName evidence="2">Uncharacterized protein</fullName>
    </submittedName>
</protein>
<dbReference type="EMBL" id="BLAL01000252">
    <property type="protein sequence ID" value="GES96431.1"/>
    <property type="molecule type" value="Genomic_DNA"/>
</dbReference>
<name>A0A2Z6QSD3_9GLOM</name>
<feature type="region of interest" description="Disordered" evidence="1">
    <location>
        <begin position="15"/>
        <end position="67"/>
    </location>
</feature>
<dbReference type="Proteomes" id="UP000247702">
    <property type="component" value="Unassembled WGS sequence"/>
</dbReference>
<evidence type="ECO:0000313" key="4">
    <source>
        <dbReference type="Proteomes" id="UP000247702"/>
    </source>
</evidence>
<evidence type="ECO:0000313" key="3">
    <source>
        <dbReference type="EMBL" id="GES96431.1"/>
    </source>
</evidence>